<sequence>MWNIKEEDLDKFRMTCNDRLSPEGATGFMFGGILYSSIAVFSITISGDWDYCMVLLNIGIVKLEVLAYALQVIFFVLYLFPKAQFKFQKLQTLVVLLYAFQMATILLTVLVVSEIANNSMDRITLNYVCLLYLGAVIFHIVTTIDTFKLASEGAFSMDERSASFFSKTKGTMMKVASIYALILLILIYFHNDYAFDTFIGYVIGTVLMYTIAIGAAEFQLLAYCRFKFPSFNISWEQHKRETPRYQKKNKKSKSKRKA</sequence>
<keyword evidence="1" id="KW-0812">Transmembrane</keyword>
<dbReference type="RefSeq" id="WP_046953653.1">
    <property type="nucleotide sequence ID" value="NZ_LCYI01000002.1"/>
</dbReference>
<comment type="caution">
    <text evidence="2">The sequence shown here is derived from an EMBL/GenBank/DDBJ whole genome shotgun (WGS) entry which is preliminary data.</text>
</comment>
<keyword evidence="1" id="KW-1133">Transmembrane helix</keyword>
<feature type="transmembrane region" description="Helical" evidence="1">
    <location>
        <begin position="20"/>
        <end position="45"/>
    </location>
</feature>
<dbReference type="AlphaFoldDB" id="A0A0G8FB98"/>
<protein>
    <submittedName>
        <fullName evidence="2">Uncharacterized protein</fullName>
    </submittedName>
</protein>
<feature type="transmembrane region" description="Helical" evidence="1">
    <location>
        <begin position="65"/>
        <end position="81"/>
    </location>
</feature>
<name>A0A0G8FB98_BACCE</name>
<accession>A0A0G8FB98</accession>
<gene>
    <name evidence="2" type="ORF">B4077_2102</name>
</gene>
<evidence type="ECO:0000256" key="1">
    <source>
        <dbReference type="SAM" id="Phobius"/>
    </source>
</evidence>
<feature type="transmembrane region" description="Helical" evidence="1">
    <location>
        <begin position="125"/>
        <end position="150"/>
    </location>
</feature>
<dbReference type="EMBL" id="LCYI01000002">
    <property type="protein sequence ID" value="KLA33690.1"/>
    <property type="molecule type" value="Genomic_DNA"/>
</dbReference>
<dbReference type="PATRIC" id="fig|1396.428.peg.4526"/>
<organism evidence="2 3">
    <name type="scientific">Bacillus cereus</name>
    <dbReference type="NCBI Taxonomy" id="1396"/>
    <lineage>
        <taxon>Bacteria</taxon>
        <taxon>Bacillati</taxon>
        <taxon>Bacillota</taxon>
        <taxon>Bacilli</taxon>
        <taxon>Bacillales</taxon>
        <taxon>Bacillaceae</taxon>
        <taxon>Bacillus</taxon>
        <taxon>Bacillus cereus group</taxon>
    </lineage>
</organism>
<feature type="transmembrane region" description="Helical" evidence="1">
    <location>
        <begin position="93"/>
        <end position="113"/>
    </location>
</feature>
<evidence type="ECO:0000313" key="2">
    <source>
        <dbReference type="EMBL" id="KLA33690.1"/>
    </source>
</evidence>
<feature type="transmembrane region" description="Helical" evidence="1">
    <location>
        <begin position="201"/>
        <end position="224"/>
    </location>
</feature>
<dbReference type="Proteomes" id="UP000035214">
    <property type="component" value="Unassembled WGS sequence"/>
</dbReference>
<evidence type="ECO:0000313" key="3">
    <source>
        <dbReference type="Proteomes" id="UP000035214"/>
    </source>
</evidence>
<feature type="transmembrane region" description="Helical" evidence="1">
    <location>
        <begin position="171"/>
        <end position="189"/>
    </location>
</feature>
<keyword evidence="1" id="KW-0472">Membrane</keyword>
<proteinExistence type="predicted"/>
<reference evidence="2 3" key="1">
    <citation type="submission" date="2015-04" db="EMBL/GenBank/DDBJ databases">
        <title>Draft Genome Sequences of Eight Spore-Forming Food Isolates of Bacillus cereus Genome sequencing.</title>
        <authorList>
            <person name="Krawcyk A.O."/>
            <person name="de Jong A."/>
            <person name="Eijlander R.T."/>
            <person name="Berendsen E.M."/>
            <person name="Holsappel S."/>
            <person name="Wells-Bennik M."/>
            <person name="Kuipers O.P."/>
        </authorList>
    </citation>
    <scope>NUCLEOTIDE SEQUENCE [LARGE SCALE GENOMIC DNA]</scope>
    <source>
        <strain evidence="2 3">B4077</strain>
    </source>
</reference>